<dbReference type="Gene3D" id="1.10.238.10">
    <property type="entry name" value="EF-hand"/>
    <property type="match status" value="2"/>
</dbReference>
<feature type="domain" description="EF-hand" evidence="3">
    <location>
        <begin position="42"/>
        <end position="77"/>
    </location>
</feature>
<dbReference type="FunFam" id="1.10.238.10:FF:000001">
    <property type="entry name" value="Calmodulin 1"/>
    <property type="match status" value="1"/>
</dbReference>
<evidence type="ECO:0000313" key="4">
    <source>
        <dbReference type="EMBL" id="JAP92116.1"/>
    </source>
</evidence>
<evidence type="ECO:0000256" key="1">
    <source>
        <dbReference type="ARBA" id="ARBA00022737"/>
    </source>
</evidence>
<sequence length="148" mass="17313">MHLKRPSEIDCKAAFLKIDKDQNGTLDRDELILAFRELSIVMKDEFLDKMIYYVDQDDNKVLDLAEYRQMVYIFMNHVPNNLPHYLFLIADRDVNGYINPEELQILFKKINAGLSADEVQKLAIYSSGRPDGCISYDRFISMIKEILE</sequence>
<name>A0A146K982_9EUKA</name>
<reference evidence="4" key="1">
    <citation type="submission" date="2015-07" db="EMBL/GenBank/DDBJ databases">
        <title>Adaptation to a free-living lifestyle via gene acquisitions in the diplomonad Trepomonas sp. PC1.</title>
        <authorList>
            <person name="Xu F."/>
            <person name="Jerlstrom-Hultqvist J."/>
            <person name="Kolisko M."/>
            <person name="Simpson A.G.B."/>
            <person name="Roger A.J."/>
            <person name="Svard S.G."/>
            <person name="Andersson J.O."/>
        </authorList>
    </citation>
    <scope>NUCLEOTIDE SEQUENCE</scope>
    <source>
        <strain evidence="4">PC1</strain>
    </source>
</reference>
<feature type="domain" description="EF-hand" evidence="3">
    <location>
        <begin position="86"/>
        <end position="113"/>
    </location>
</feature>
<dbReference type="PROSITE" id="PS00018">
    <property type="entry name" value="EF_HAND_1"/>
    <property type="match status" value="2"/>
</dbReference>
<dbReference type="InterPro" id="IPR018247">
    <property type="entry name" value="EF_Hand_1_Ca_BS"/>
</dbReference>
<dbReference type="SMART" id="SM00054">
    <property type="entry name" value="EFh"/>
    <property type="match status" value="3"/>
</dbReference>
<keyword evidence="1" id="KW-0677">Repeat</keyword>
<dbReference type="PANTHER" id="PTHR23048:SF0">
    <property type="entry name" value="CALMODULIN LIKE 3"/>
    <property type="match status" value="1"/>
</dbReference>
<dbReference type="InterPro" id="IPR050230">
    <property type="entry name" value="CALM/Myosin/TropC-like"/>
</dbReference>
<dbReference type="Pfam" id="PF13202">
    <property type="entry name" value="EF-hand_5"/>
    <property type="match status" value="1"/>
</dbReference>
<accession>A0A146K982</accession>
<dbReference type="AlphaFoldDB" id="A0A146K982"/>
<dbReference type="Pfam" id="PF13499">
    <property type="entry name" value="EF-hand_7"/>
    <property type="match status" value="1"/>
</dbReference>
<evidence type="ECO:0000256" key="2">
    <source>
        <dbReference type="ARBA" id="ARBA00022837"/>
    </source>
</evidence>
<gene>
    <name evidence="4" type="ORF">TPC1_16045</name>
</gene>
<dbReference type="EMBL" id="GDID01004490">
    <property type="protein sequence ID" value="JAP92116.1"/>
    <property type="molecule type" value="Transcribed_RNA"/>
</dbReference>
<proteinExistence type="predicted"/>
<evidence type="ECO:0000259" key="3">
    <source>
        <dbReference type="PROSITE" id="PS50222"/>
    </source>
</evidence>
<keyword evidence="2" id="KW-0106">Calcium</keyword>
<dbReference type="GO" id="GO:0016460">
    <property type="term" value="C:myosin II complex"/>
    <property type="evidence" value="ECO:0007669"/>
    <property type="project" value="TreeGrafter"/>
</dbReference>
<dbReference type="InterPro" id="IPR011992">
    <property type="entry name" value="EF-hand-dom_pair"/>
</dbReference>
<dbReference type="SUPFAM" id="SSF47473">
    <property type="entry name" value="EF-hand"/>
    <property type="match status" value="1"/>
</dbReference>
<organism evidence="4">
    <name type="scientific">Trepomonas sp. PC1</name>
    <dbReference type="NCBI Taxonomy" id="1076344"/>
    <lineage>
        <taxon>Eukaryota</taxon>
        <taxon>Metamonada</taxon>
        <taxon>Diplomonadida</taxon>
        <taxon>Hexamitidae</taxon>
        <taxon>Hexamitinae</taxon>
        <taxon>Trepomonas</taxon>
    </lineage>
</organism>
<dbReference type="CDD" id="cd00051">
    <property type="entry name" value="EFh"/>
    <property type="match status" value="1"/>
</dbReference>
<protein>
    <submittedName>
        <fullName evidence="4">EF-hand domain pair-containing protein</fullName>
    </submittedName>
</protein>
<feature type="domain" description="EF-hand" evidence="3">
    <location>
        <begin position="6"/>
        <end position="41"/>
    </location>
</feature>
<dbReference type="PROSITE" id="PS50222">
    <property type="entry name" value="EF_HAND_2"/>
    <property type="match status" value="3"/>
</dbReference>
<dbReference type="InterPro" id="IPR002048">
    <property type="entry name" value="EF_hand_dom"/>
</dbReference>
<dbReference type="GO" id="GO:0005509">
    <property type="term" value="F:calcium ion binding"/>
    <property type="evidence" value="ECO:0007669"/>
    <property type="project" value="InterPro"/>
</dbReference>
<dbReference type="PANTHER" id="PTHR23048">
    <property type="entry name" value="MYOSIN LIGHT CHAIN 1, 3"/>
    <property type="match status" value="1"/>
</dbReference>